<dbReference type="Proteomes" id="UP000655588">
    <property type="component" value="Unassembled WGS sequence"/>
</dbReference>
<dbReference type="EMBL" id="WNWW01000338">
    <property type="protein sequence ID" value="KAF3426165.1"/>
    <property type="molecule type" value="Genomic_DNA"/>
</dbReference>
<dbReference type="AlphaFoldDB" id="A0A833RZ84"/>
<keyword evidence="2" id="KW-1185">Reference proteome</keyword>
<comment type="caution">
    <text evidence="1">The sequence shown here is derived from an EMBL/GenBank/DDBJ whole genome shotgun (WGS) entry which is preliminary data.</text>
</comment>
<protein>
    <submittedName>
        <fullName evidence="1">Uncharacterized protein</fullName>
    </submittedName>
</protein>
<accession>A0A833RZ84</accession>
<organism evidence="1 2">
    <name type="scientific">Frieseomelitta varia</name>
    <dbReference type="NCBI Taxonomy" id="561572"/>
    <lineage>
        <taxon>Eukaryota</taxon>
        <taxon>Metazoa</taxon>
        <taxon>Ecdysozoa</taxon>
        <taxon>Arthropoda</taxon>
        <taxon>Hexapoda</taxon>
        <taxon>Insecta</taxon>
        <taxon>Pterygota</taxon>
        <taxon>Neoptera</taxon>
        <taxon>Endopterygota</taxon>
        <taxon>Hymenoptera</taxon>
        <taxon>Apocrita</taxon>
        <taxon>Aculeata</taxon>
        <taxon>Apoidea</taxon>
        <taxon>Anthophila</taxon>
        <taxon>Apidae</taxon>
        <taxon>Frieseomelitta</taxon>
    </lineage>
</organism>
<name>A0A833RZ84_9HYME</name>
<gene>
    <name evidence="1" type="ORF">E2986_13189</name>
</gene>
<reference evidence="1" key="1">
    <citation type="submission" date="2019-11" db="EMBL/GenBank/DDBJ databases">
        <title>The nuclear and mitochondrial genomes of Frieseomelitta varia - a highly eusocial stingless bee (Meliponini) with a permanently sterile worker caste.</title>
        <authorList>
            <person name="Freitas F.C.P."/>
            <person name="Lourenco A.P."/>
            <person name="Nunes F.M.F."/>
            <person name="Paschoal A.R."/>
            <person name="Abreu F.C.P."/>
            <person name="Barbin F.O."/>
            <person name="Bataglia L."/>
            <person name="Cardoso-Junior C.A.M."/>
            <person name="Cervoni M.S."/>
            <person name="Silva S.R."/>
            <person name="Dalarmi F."/>
            <person name="Del Lama M.A."/>
            <person name="Depintor T.S."/>
            <person name="Ferreira K.M."/>
            <person name="Goria P.S."/>
            <person name="Jaskot M.C."/>
            <person name="Lago D.C."/>
            <person name="Luna-Lucena D."/>
            <person name="Moda L.M."/>
            <person name="Nascimento L."/>
            <person name="Pedrino M."/>
            <person name="Rabico F.O."/>
            <person name="Sanches F.C."/>
            <person name="Santos D.E."/>
            <person name="Santos C.G."/>
            <person name="Vieira J."/>
            <person name="Lopes T.F."/>
            <person name="Barchuk A.R."/>
            <person name="Hartfelder K."/>
            <person name="Simoes Z.L.P."/>
            <person name="Bitondi M.M.G."/>
            <person name="Pinheiro D.G."/>
        </authorList>
    </citation>
    <scope>NUCLEOTIDE SEQUENCE</scope>
    <source>
        <strain evidence="1">USP_RPSP 00005682</strain>
        <tissue evidence="1">Whole individual</tissue>
    </source>
</reference>
<sequence length="70" mass="7639">MELKTMCKTLHQQMMADLKNLALAGGGGSRYSGDEQVQFIPGGSHQVTIKSPPPSLHLENLNNAVLRYNT</sequence>
<evidence type="ECO:0000313" key="2">
    <source>
        <dbReference type="Proteomes" id="UP000655588"/>
    </source>
</evidence>
<evidence type="ECO:0000313" key="1">
    <source>
        <dbReference type="EMBL" id="KAF3426165.1"/>
    </source>
</evidence>
<proteinExistence type="predicted"/>